<evidence type="ECO:0000313" key="2">
    <source>
        <dbReference type="Proteomes" id="UP000755585"/>
    </source>
</evidence>
<sequence length="53" mass="5726">MKAATSVIVDHIEGWNIRRCHSIFGYLSPTVCESTITVAAEQLASSAPARHAE</sequence>
<dbReference type="EMBL" id="JAGINT010000002">
    <property type="protein sequence ID" value="MBP2355981.1"/>
    <property type="molecule type" value="Genomic_DNA"/>
</dbReference>
<organism evidence="1 2">
    <name type="scientific">Kribbella aluminosa</name>
    <dbReference type="NCBI Taxonomy" id="416017"/>
    <lineage>
        <taxon>Bacteria</taxon>
        <taxon>Bacillati</taxon>
        <taxon>Actinomycetota</taxon>
        <taxon>Actinomycetes</taxon>
        <taxon>Propionibacteriales</taxon>
        <taxon>Kribbellaceae</taxon>
        <taxon>Kribbella</taxon>
    </lineage>
</organism>
<accession>A0ABS4UWH6</accession>
<comment type="caution">
    <text evidence="1">The sequence shown here is derived from an EMBL/GenBank/DDBJ whole genome shotgun (WGS) entry which is preliminary data.</text>
</comment>
<name>A0ABS4UWH6_9ACTN</name>
<evidence type="ECO:0008006" key="3">
    <source>
        <dbReference type="Google" id="ProtNLM"/>
    </source>
</evidence>
<dbReference type="Proteomes" id="UP000755585">
    <property type="component" value="Unassembled WGS sequence"/>
</dbReference>
<evidence type="ECO:0000313" key="1">
    <source>
        <dbReference type="EMBL" id="MBP2355981.1"/>
    </source>
</evidence>
<gene>
    <name evidence="1" type="ORF">JOF29_007091</name>
</gene>
<proteinExistence type="predicted"/>
<keyword evidence="2" id="KW-1185">Reference proteome</keyword>
<reference evidence="1 2" key="1">
    <citation type="submission" date="2021-03" db="EMBL/GenBank/DDBJ databases">
        <title>Sequencing the genomes of 1000 actinobacteria strains.</title>
        <authorList>
            <person name="Klenk H.-P."/>
        </authorList>
    </citation>
    <scope>NUCLEOTIDE SEQUENCE [LARGE SCALE GENOMIC DNA]</scope>
    <source>
        <strain evidence="1 2">DSM 18824</strain>
    </source>
</reference>
<protein>
    <recommendedName>
        <fullName evidence="3">Transposase</fullName>
    </recommendedName>
</protein>